<evidence type="ECO:0000313" key="1">
    <source>
        <dbReference type="EMBL" id="KAK3049096.1"/>
    </source>
</evidence>
<proteinExistence type="predicted"/>
<organism evidence="1 2">
    <name type="scientific">Extremus antarcticus</name>
    <dbReference type="NCBI Taxonomy" id="702011"/>
    <lineage>
        <taxon>Eukaryota</taxon>
        <taxon>Fungi</taxon>
        <taxon>Dikarya</taxon>
        <taxon>Ascomycota</taxon>
        <taxon>Pezizomycotina</taxon>
        <taxon>Dothideomycetes</taxon>
        <taxon>Dothideomycetidae</taxon>
        <taxon>Mycosphaerellales</taxon>
        <taxon>Extremaceae</taxon>
        <taxon>Extremus</taxon>
    </lineage>
</organism>
<comment type="caution">
    <text evidence="1">The sequence shown here is derived from an EMBL/GenBank/DDBJ whole genome shotgun (WGS) entry which is preliminary data.</text>
</comment>
<dbReference type="Proteomes" id="UP001271007">
    <property type="component" value="Unassembled WGS sequence"/>
</dbReference>
<protein>
    <submittedName>
        <fullName evidence="1">Uncharacterized protein</fullName>
    </submittedName>
</protein>
<keyword evidence="2" id="KW-1185">Reference proteome</keyword>
<dbReference type="EMBL" id="JAWDJX010000042">
    <property type="protein sequence ID" value="KAK3049096.1"/>
    <property type="molecule type" value="Genomic_DNA"/>
</dbReference>
<reference evidence="1" key="1">
    <citation type="submission" date="2023-04" db="EMBL/GenBank/DDBJ databases">
        <title>Black Yeasts Isolated from many extreme environments.</title>
        <authorList>
            <person name="Coleine C."/>
            <person name="Stajich J.E."/>
            <person name="Selbmann L."/>
        </authorList>
    </citation>
    <scope>NUCLEOTIDE SEQUENCE</scope>
    <source>
        <strain evidence="1">CCFEE 5312</strain>
    </source>
</reference>
<accession>A0AAJ0D8J4</accession>
<sequence>MPVLPQFEGYTLEVVLTTANAAAQAWYGYEQGIIAGILVSERFLDTFPSVRNPVMQGTFTSIFSVNICTIARVLYIADQSSLEISSAAL</sequence>
<gene>
    <name evidence="1" type="ORF">LTR09_009515</name>
</gene>
<dbReference type="AlphaFoldDB" id="A0AAJ0D8J4"/>
<name>A0AAJ0D8J4_9PEZI</name>
<evidence type="ECO:0000313" key="2">
    <source>
        <dbReference type="Proteomes" id="UP001271007"/>
    </source>
</evidence>